<evidence type="ECO:0000313" key="4">
    <source>
        <dbReference type="Proteomes" id="UP001549145"/>
    </source>
</evidence>
<comment type="caution">
    <text evidence="3">The sequence shown here is derived from an EMBL/GenBank/DDBJ whole genome shotgun (WGS) entry which is preliminary data.</text>
</comment>
<evidence type="ECO:0000256" key="2">
    <source>
        <dbReference type="SAM" id="Phobius"/>
    </source>
</evidence>
<evidence type="ECO:0000313" key="3">
    <source>
        <dbReference type="EMBL" id="MET3694573.1"/>
    </source>
</evidence>
<feature type="transmembrane region" description="Helical" evidence="2">
    <location>
        <begin position="62"/>
        <end position="87"/>
    </location>
</feature>
<gene>
    <name evidence="3" type="ORF">ABID43_004135</name>
</gene>
<protein>
    <submittedName>
        <fullName evidence="3">Uncharacterized protein</fullName>
    </submittedName>
</protein>
<keyword evidence="2" id="KW-0812">Transmembrane</keyword>
<dbReference type="EMBL" id="JBEPMM010000016">
    <property type="protein sequence ID" value="MET3694573.1"/>
    <property type="molecule type" value="Genomic_DNA"/>
</dbReference>
<organism evidence="3 4">
    <name type="scientific">Methylobacterium goesingense</name>
    <dbReference type="NCBI Taxonomy" id="243690"/>
    <lineage>
        <taxon>Bacteria</taxon>
        <taxon>Pseudomonadati</taxon>
        <taxon>Pseudomonadota</taxon>
        <taxon>Alphaproteobacteria</taxon>
        <taxon>Hyphomicrobiales</taxon>
        <taxon>Methylobacteriaceae</taxon>
        <taxon>Methylobacterium</taxon>
    </lineage>
</organism>
<dbReference type="RefSeq" id="WP_238282258.1">
    <property type="nucleotide sequence ID" value="NZ_BPQL01000161.1"/>
</dbReference>
<accession>A0ABV2L9P7</accession>
<reference evidence="3 4" key="1">
    <citation type="submission" date="2024-06" db="EMBL/GenBank/DDBJ databases">
        <title>Genomic Encyclopedia of Type Strains, Phase IV (KMG-IV): sequencing the most valuable type-strain genomes for metagenomic binning, comparative biology and taxonomic classification.</title>
        <authorList>
            <person name="Goeker M."/>
        </authorList>
    </citation>
    <scope>NUCLEOTIDE SEQUENCE [LARGE SCALE GENOMIC DNA]</scope>
    <source>
        <strain evidence="3 4">DSM 21331</strain>
    </source>
</reference>
<feature type="transmembrane region" description="Helical" evidence="2">
    <location>
        <begin position="12"/>
        <end position="34"/>
    </location>
</feature>
<keyword evidence="2" id="KW-1133">Transmembrane helix</keyword>
<sequence length="151" mass="16666">MMQTKFKRVNWLTILIAFNFGFLILNGVVAWKIFAHEPPRQTLLDTFLNRQSEPQSIDYKDFISIMLTGLSAMITVLGIGLATIAIWGYARLSEDAKEAAADKAMSVAQDVATAVATRTVEAAISKHQTTEESQRLFEALSRGNGNGDQDN</sequence>
<keyword evidence="2" id="KW-0472">Membrane</keyword>
<name>A0ABV2L9P7_9HYPH</name>
<dbReference type="Proteomes" id="UP001549145">
    <property type="component" value="Unassembled WGS sequence"/>
</dbReference>
<evidence type="ECO:0000256" key="1">
    <source>
        <dbReference type="SAM" id="MobiDB-lite"/>
    </source>
</evidence>
<proteinExistence type="predicted"/>
<keyword evidence="4" id="KW-1185">Reference proteome</keyword>
<feature type="region of interest" description="Disordered" evidence="1">
    <location>
        <begin position="126"/>
        <end position="151"/>
    </location>
</feature>